<organism evidence="3 4">
    <name type="scientific">Jatropha curcas</name>
    <name type="common">Barbados nut</name>
    <dbReference type="NCBI Taxonomy" id="180498"/>
    <lineage>
        <taxon>Eukaryota</taxon>
        <taxon>Viridiplantae</taxon>
        <taxon>Streptophyta</taxon>
        <taxon>Embryophyta</taxon>
        <taxon>Tracheophyta</taxon>
        <taxon>Spermatophyta</taxon>
        <taxon>Magnoliopsida</taxon>
        <taxon>eudicotyledons</taxon>
        <taxon>Gunneridae</taxon>
        <taxon>Pentapetalae</taxon>
        <taxon>rosids</taxon>
        <taxon>fabids</taxon>
        <taxon>Malpighiales</taxon>
        <taxon>Euphorbiaceae</taxon>
        <taxon>Crotonoideae</taxon>
        <taxon>Jatropheae</taxon>
        <taxon>Jatropha</taxon>
    </lineage>
</organism>
<dbReference type="InterPro" id="IPR044824">
    <property type="entry name" value="MAIN-like"/>
</dbReference>
<feature type="compositionally biased region" description="Low complexity" evidence="1">
    <location>
        <begin position="335"/>
        <end position="347"/>
    </location>
</feature>
<keyword evidence="4" id="KW-1185">Reference proteome</keyword>
<dbReference type="Pfam" id="PF10536">
    <property type="entry name" value="PMD"/>
    <property type="match status" value="1"/>
</dbReference>
<evidence type="ECO:0000259" key="2">
    <source>
        <dbReference type="Pfam" id="PF10536"/>
    </source>
</evidence>
<dbReference type="EMBL" id="KK914698">
    <property type="protein sequence ID" value="KDP30287.1"/>
    <property type="molecule type" value="Genomic_DNA"/>
</dbReference>
<accession>A0A067K2F2</accession>
<proteinExistence type="predicted"/>
<dbReference type="GO" id="GO:0010073">
    <property type="term" value="P:meristem maintenance"/>
    <property type="evidence" value="ECO:0007669"/>
    <property type="project" value="InterPro"/>
</dbReference>
<feature type="region of interest" description="Disordered" evidence="1">
    <location>
        <begin position="324"/>
        <end position="375"/>
    </location>
</feature>
<feature type="region of interest" description="Disordered" evidence="1">
    <location>
        <begin position="495"/>
        <end position="522"/>
    </location>
</feature>
<dbReference type="PANTHER" id="PTHR46033:SF8">
    <property type="entry name" value="PROTEIN MAINTENANCE OF MERISTEMS-LIKE"/>
    <property type="match status" value="1"/>
</dbReference>
<sequence length="522" mass="58129">MTSPSHSSDENFLESLGISLDEIRVTADADTHASVTGVYAQDSYFRLDVGEASIAEIPIDILDPNNPVGAIISPSHLDFLRHLELGRQNYKSLLGALAKRWWDTTNTFHFPWGEMTITPTDFSVISGIPFGTRPIELYDDWRTEVTPDRMMELIGIDLPRIVRSSSSTPDLSVSRHWLSLQAPDIYARHRQGELTATQTWAVEYFPYIRPELTHADLGLGLVPLAWRWYRANHRSVLCKKSLGDLRAFFDTCTVEQVEVGAMNARLQNLIEADPHFRRSEALSRRRIVLSHPVLRRYYLGERSGDYDEFCQMFLMQPIGSRLDNLPRSSPSQPLGTRSSRASGPSARTPRRRPTTRPSSSTPVEGPSRAGPSHSAGAFRVPQAILEATGPIHSGLANLHLPYSIPYYTPDGTSSLREFPKVFVSQSDDGADSRFWGFAPLPHGSTNGGYGLYPLVETIRSLDRAALGFDDWTVSPIILQADAEDEVGTGEEIVLAPRTGEIGQSLTARDDSEEVAPWRRQDT</sequence>
<dbReference type="OrthoDB" id="1937804at2759"/>
<dbReference type="PANTHER" id="PTHR46033">
    <property type="entry name" value="PROTEIN MAIN-LIKE 2"/>
    <property type="match status" value="1"/>
</dbReference>
<dbReference type="AlphaFoldDB" id="A0A067K2F2"/>
<reference evidence="3 4" key="1">
    <citation type="journal article" date="2014" name="PLoS ONE">
        <title>Global Analysis of Gene Expression Profiles in Physic Nut (Jatropha curcas L.) Seedlings Exposed to Salt Stress.</title>
        <authorList>
            <person name="Zhang L."/>
            <person name="Zhang C."/>
            <person name="Wu P."/>
            <person name="Chen Y."/>
            <person name="Li M."/>
            <person name="Jiang H."/>
            <person name="Wu G."/>
        </authorList>
    </citation>
    <scope>NUCLEOTIDE SEQUENCE [LARGE SCALE GENOMIC DNA]</scope>
    <source>
        <strain evidence="4">cv. GZQX0401</strain>
        <tissue evidence="3">Young leaves</tissue>
    </source>
</reference>
<dbReference type="InterPro" id="IPR019557">
    <property type="entry name" value="AminoTfrase-like_pln_mobile"/>
</dbReference>
<dbReference type="Proteomes" id="UP000027138">
    <property type="component" value="Unassembled WGS sequence"/>
</dbReference>
<evidence type="ECO:0000313" key="3">
    <source>
        <dbReference type="EMBL" id="KDP30287.1"/>
    </source>
</evidence>
<evidence type="ECO:0000256" key="1">
    <source>
        <dbReference type="SAM" id="MobiDB-lite"/>
    </source>
</evidence>
<gene>
    <name evidence="3" type="ORF">JCGZ_17157</name>
</gene>
<name>A0A067K2F2_JATCU</name>
<feature type="domain" description="Aminotransferase-like plant mobile" evidence="2">
    <location>
        <begin position="91"/>
        <end position="135"/>
    </location>
</feature>
<evidence type="ECO:0000313" key="4">
    <source>
        <dbReference type="Proteomes" id="UP000027138"/>
    </source>
</evidence>
<protein>
    <recommendedName>
        <fullName evidence="2">Aminotransferase-like plant mobile domain-containing protein</fullName>
    </recommendedName>
</protein>